<protein>
    <submittedName>
        <fullName evidence="6">Alpha-amylase</fullName>
    </submittedName>
</protein>
<keyword evidence="2" id="KW-0378">Hydrolase</keyword>
<feature type="domain" description="Glycosyl hydrolase family 13 catalytic" evidence="5">
    <location>
        <begin position="50"/>
        <end position="417"/>
    </location>
</feature>
<feature type="chain" id="PRO_5039111418" evidence="4">
    <location>
        <begin position="20"/>
        <end position="525"/>
    </location>
</feature>
<evidence type="ECO:0000313" key="7">
    <source>
        <dbReference type="Proteomes" id="UP000052991"/>
    </source>
</evidence>
<dbReference type="EMBL" id="LKLW01000104">
    <property type="protein sequence ID" value="KSU26186.1"/>
    <property type="molecule type" value="Genomic_DNA"/>
</dbReference>
<dbReference type="SUPFAM" id="SSF51445">
    <property type="entry name" value="(Trans)glycosidases"/>
    <property type="match status" value="1"/>
</dbReference>
<reference evidence="7" key="1">
    <citation type="submission" date="2015-10" db="EMBL/GenBank/DDBJ databases">
        <title>Draft Genome Sequences of 11 Lactococcus lactis subspecies cremoris strains.</title>
        <authorList>
            <person name="Wels M."/>
            <person name="Backus L."/>
            <person name="Boekhorst J."/>
            <person name="Dijkstra A."/>
            <person name="Beerthuizen M."/>
            <person name="Kelly W."/>
            <person name="Siezen R."/>
            <person name="Bachmann H."/>
            <person name="Van Hijum S."/>
        </authorList>
    </citation>
    <scope>NUCLEOTIDE SEQUENCE [LARGE SCALE GENOMIC DNA]</scope>
    <source>
        <strain evidence="7">N42</strain>
    </source>
</reference>
<dbReference type="PATRIC" id="fig|1360.116.peg.2862"/>
<sequence>MKNKLLLLSVTLLATCALSACQKANSKDSSVKKVAVSQKVDRSLYRNFYEIFTSSFADSNHDGEGDLNGVTQHLDYLNTGKSNSTTDLKVQGLWMTPIFASPSYHGYDVTNYEKINPKFGTMADFENLIAQAKKRGIAVILDMPFNHTATDNVWFQKALAGDKKYVAYYNWSDTAKEGYSLASNGKYYESEFDKSMPDLNLANPEVKKEIAKITKFWLDKGVSGFRLDAVGFYFSNDDKKTTAFTKWLTDTVKKQNPKAYLVGEVFSTASAIDDIYPSGIDSLFDFPNALQSSSSPINSALVLGEGSLFGQQIEAWDQEIHADNPKGIDAPFLSNHDTDRSATLLSSLSMQKMAAQTYLLMPGNPFIYYGEELGLTGSGIDQNKRLPMPWNAAGTDSPKADISVPGATEIATTDGGSVAQQEANPNSLLNWYKKILRVKAKYPEIATDRLKHISVSEESLSVINYGKDLTIINNFSDTENVTMKLPKSVVGTKITDQLSVSSSQAKLTDGKLTIPAYSTVILKKK</sequence>
<gene>
    <name evidence="6" type="ORF">N42_1750</name>
</gene>
<dbReference type="PANTHER" id="PTHR10357:SF179">
    <property type="entry name" value="NEUTRAL AND BASIC AMINO ACID TRANSPORT PROTEIN RBAT"/>
    <property type="match status" value="1"/>
</dbReference>
<dbReference type="InterPro" id="IPR006047">
    <property type="entry name" value="GH13_cat_dom"/>
</dbReference>
<dbReference type="PANTHER" id="PTHR10357">
    <property type="entry name" value="ALPHA-AMYLASE FAMILY MEMBER"/>
    <property type="match status" value="1"/>
</dbReference>
<dbReference type="GO" id="GO:0004556">
    <property type="term" value="F:alpha-amylase activity"/>
    <property type="evidence" value="ECO:0007669"/>
    <property type="project" value="TreeGrafter"/>
</dbReference>
<dbReference type="Gene3D" id="3.20.20.80">
    <property type="entry name" value="Glycosidases"/>
    <property type="match status" value="1"/>
</dbReference>
<dbReference type="RefSeq" id="WP_058213037.1">
    <property type="nucleotide sequence ID" value="NZ_JABRBQ010000001.1"/>
</dbReference>
<comment type="caution">
    <text evidence="6">The sequence shown here is derived from an EMBL/GenBank/DDBJ whole genome shotgun (WGS) entry which is preliminary data.</text>
</comment>
<evidence type="ECO:0000313" key="6">
    <source>
        <dbReference type="EMBL" id="KSU26186.1"/>
    </source>
</evidence>
<evidence type="ECO:0000256" key="3">
    <source>
        <dbReference type="ARBA" id="ARBA00023295"/>
    </source>
</evidence>
<keyword evidence="4" id="KW-0732">Signal</keyword>
<dbReference type="InterPro" id="IPR056300">
    <property type="entry name" value="SusG-like_C"/>
</dbReference>
<dbReference type="Proteomes" id="UP000052991">
    <property type="component" value="Unassembled WGS sequence"/>
</dbReference>
<dbReference type="InterPro" id="IPR017853">
    <property type="entry name" value="GH"/>
</dbReference>
<proteinExistence type="inferred from homology"/>
<dbReference type="CDD" id="cd11316">
    <property type="entry name" value="AmyAc_bac2_AmyA"/>
    <property type="match status" value="1"/>
</dbReference>
<evidence type="ECO:0000259" key="5">
    <source>
        <dbReference type="SMART" id="SM00642"/>
    </source>
</evidence>
<dbReference type="Gene3D" id="3.90.400.10">
    <property type="entry name" value="Oligo-1,6-glucosidase, Domain 2"/>
    <property type="match status" value="1"/>
</dbReference>
<dbReference type="PROSITE" id="PS51257">
    <property type="entry name" value="PROKAR_LIPOPROTEIN"/>
    <property type="match status" value="1"/>
</dbReference>
<feature type="signal peptide" evidence="4">
    <location>
        <begin position="1"/>
        <end position="19"/>
    </location>
</feature>
<dbReference type="SMART" id="SM00642">
    <property type="entry name" value="Aamy"/>
    <property type="match status" value="1"/>
</dbReference>
<comment type="similarity">
    <text evidence="1">Belongs to the glycosyl hydrolase 13 family.</text>
</comment>
<evidence type="ECO:0000256" key="1">
    <source>
        <dbReference type="ARBA" id="ARBA00008061"/>
    </source>
</evidence>
<accession>A0A0V8EL74</accession>
<dbReference type="Pfam" id="PF00128">
    <property type="entry name" value="Alpha-amylase"/>
    <property type="match status" value="1"/>
</dbReference>
<keyword evidence="3" id="KW-0326">Glycosidase</keyword>
<name>A0A0V8EL74_LACLL</name>
<dbReference type="InterPro" id="IPR045857">
    <property type="entry name" value="O16G_dom_2"/>
</dbReference>
<organism evidence="6 7">
    <name type="scientific">Lactococcus lactis subsp. lactis</name>
    <name type="common">Streptococcus lactis</name>
    <dbReference type="NCBI Taxonomy" id="1360"/>
    <lineage>
        <taxon>Bacteria</taxon>
        <taxon>Bacillati</taxon>
        <taxon>Bacillota</taxon>
        <taxon>Bacilli</taxon>
        <taxon>Lactobacillales</taxon>
        <taxon>Streptococcaceae</taxon>
        <taxon>Lactococcus</taxon>
    </lineage>
</organism>
<dbReference type="AlphaFoldDB" id="A0A0V8EL74"/>
<evidence type="ECO:0000256" key="2">
    <source>
        <dbReference type="ARBA" id="ARBA00022801"/>
    </source>
</evidence>
<evidence type="ECO:0000256" key="4">
    <source>
        <dbReference type="SAM" id="SignalP"/>
    </source>
</evidence>
<dbReference type="GO" id="GO:0009313">
    <property type="term" value="P:oligosaccharide catabolic process"/>
    <property type="evidence" value="ECO:0007669"/>
    <property type="project" value="TreeGrafter"/>
</dbReference>
<dbReference type="Pfam" id="PF23915">
    <property type="entry name" value="SusG_C"/>
    <property type="match status" value="1"/>
</dbReference>